<dbReference type="GO" id="GO:0006351">
    <property type="term" value="P:DNA-templated transcription"/>
    <property type="evidence" value="ECO:0007669"/>
    <property type="project" value="InterPro"/>
</dbReference>
<evidence type="ECO:0000256" key="2">
    <source>
        <dbReference type="ARBA" id="ARBA00023015"/>
    </source>
</evidence>
<feature type="domain" description="BES1/BZR1 plant transcription factor N-terminal" evidence="7">
    <location>
        <begin position="9"/>
        <end position="119"/>
    </location>
</feature>
<dbReference type="GO" id="GO:0009742">
    <property type="term" value="P:brassinosteroid mediated signaling pathway"/>
    <property type="evidence" value="ECO:0007669"/>
    <property type="project" value="UniProtKB-UniRule"/>
</dbReference>
<gene>
    <name evidence="8" type="ORF">M0R45_013735</name>
</gene>
<evidence type="ECO:0000313" key="9">
    <source>
        <dbReference type="Proteomes" id="UP001457282"/>
    </source>
</evidence>
<keyword evidence="5" id="KW-1070">Brassinosteroid signaling pathway</keyword>
<keyword evidence="9" id="KW-1185">Reference proteome</keyword>
<reference evidence="8 9" key="1">
    <citation type="journal article" date="2023" name="G3 (Bethesda)">
        <title>A chromosome-length genome assembly and annotation of blackberry (Rubus argutus, cv. 'Hillquist').</title>
        <authorList>
            <person name="Bruna T."/>
            <person name="Aryal R."/>
            <person name="Dudchenko O."/>
            <person name="Sargent D.J."/>
            <person name="Mead D."/>
            <person name="Buti M."/>
            <person name="Cavallini A."/>
            <person name="Hytonen T."/>
            <person name="Andres J."/>
            <person name="Pham M."/>
            <person name="Weisz D."/>
            <person name="Mascagni F."/>
            <person name="Usai G."/>
            <person name="Natali L."/>
            <person name="Bassil N."/>
            <person name="Fernandez G.E."/>
            <person name="Lomsadze A."/>
            <person name="Armour M."/>
            <person name="Olukolu B."/>
            <person name="Poorten T."/>
            <person name="Britton C."/>
            <person name="Davik J."/>
            <person name="Ashrafi H."/>
            <person name="Aiden E.L."/>
            <person name="Borodovsky M."/>
            <person name="Worthington M."/>
        </authorList>
    </citation>
    <scope>NUCLEOTIDE SEQUENCE [LARGE SCALE GENOMIC DNA]</scope>
    <source>
        <strain evidence="8">PI 553951</strain>
    </source>
</reference>
<proteinExistence type="inferred from homology"/>
<evidence type="ECO:0000259" key="7">
    <source>
        <dbReference type="Pfam" id="PF05687"/>
    </source>
</evidence>
<keyword evidence="4 5" id="KW-0804">Transcription</keyword>
<dbReference type="GO" id="GO:0003677">
    <property type="term" value="F:DNA binding"/>
    <property type="evidence" value="ECO:0007669"/>
    <property type="project" value="UniProtKB-UniRule"/>
</dbReference>
<sequence>MAGTSGSGRSDGEKEKTKIRERQRRAITTKIFNGLRKHGGYKLSPRADINEVLRHLAKEAGWLVEPDGTTYRSNVLNCCPACGISKASTATAIATPTPSSTAVMGGGECSTTASPLRLPELNSSSSGSGAHSICPSAYTFKGELHHMQEARASNHITPVASPRP</sequence>
<dbReference type="PANTHER" id="PTHR31506">
    <property type="entry name" value="BES1/BZR1 HOMOLOG PROTEIN 3-RELATED"/>
    <property type="match status" value="1"/>
</dbReference>
<comment type="similarity">
    <text evidence="1 5">Belongs to the BZR/LAT61 family.</text>
</comment>
<evidence type="ECO:0000256" key="5">
    <source>
        <dbReference type="RuleBase" id="RU369040"/>
    </source>
</evidence>
<protein>
    <recommendedName>
        <fullName evidence="5">Protein BZR1 homolog</fullName>
    </recommendedName>
    <alternativeName>
        <fullName evidence="5">Protein BRASSINAZOLE-RESISTANT 1 homolog</fullName>
    </alternativeName>
</protein>
<comment type="function">
    <text evidence="5">Functions in brassinosteroid signaling. May function as transcriptional repressor.</text>
</comment>
<feature type="region of interest" description="Disordered" evidence="6">
    <location>
        <begin position="1"/>
        <end position="21"/>
    </location>
</feature>
<dbReference type="Proteomes" id="UP001457282">
    <property type="component" value="Unassembled WGS sequence"/>
</dbReference>
<accession>A0AAW1XM76</accession>
<keyword evidence="2 5" id="KW-0805">Transcription regulation</keyword>
<organism evidence="8 9">
    <name type="scientific">Rubus argutus</name>
    <name type="common">Southern blackberry</name>
    <dbReference type="NCBI Taxonomy" id="59490"/>
    <lineage>
        <taxon>Eukaryota</taxon>
        <taxon>Viridiplantae</taxon>
        <taxon>Streptophyta</taxon>
        <taxon>Embryophyta</taxon>
        <taxon>Tracheophyta</taxon>
        <taxon>Spermatophyta</taxon>
        <taxon>Magnoliopsida</taxon>
        <taxon>eudicotyledons</taxon>
        <taxon>Gunneridae</taxon>
        <taxon>Pentapetalae</taxon>
        <taxon>rosids</taxon>
        <taxon>fabids</taxon>
        <taxon>Rosales</taxon>
        <taxon>Rosaceae</taxon>
        <taxon>Rosoideae</taxon>
        <taxon>Rosoideae incertae sedis</taxon>
        <taxon>Rubus</taxon>
    </lineage>
</organism>
<dbReference type="GO" id="GO:0003700">
    <property type="term" value="F:DNA-binding transcription factor activity"/>
    <property type="evidence" value="ECO:0007669"/>
    <property type="project" value="UniProtKB-UniRule"/>
</dbReference>
<dbReference type="EMBL" id="JBEDUW010000003">
    <property type="protein sequence ID" value="KAK9936915.1"/>
    <property type="molecule type" value="Genomic_DNA"/>
</dbReference>
<evidence type="ECO:0000313" key="8">
    <source>
        <dbReference type="EMBL" id="KAK9936915.1"/>
    </source>
</evidence>
<evidence type="ECO:0000256" key="1">
    <source>
        <dbReference type="ARBA" id="ARBA00005909"/>
    </source>
</evidence>
<dbReference type="InterPro" id="IPR008540">
    <property type="entry name" value="BES1_N"/>
</dbReference>
<keyword evidence="3 5" id="KW-0238">DNA-binding</keyword>
<name>A0AAW1XM76_RUBAR</name>
<evidence type="ECO:0000256" key="4">
    <source>
        <dbReference type="ARBA" id="ARBA00023163"/>
    </source>
</evidence>
<comment type="subcellular location">
    <subcellularLocation>
        <location evidence="5">Nucleus</location>
    </subcellularLocation>
</comment>
<evidence type="ECO:0000256" key="3">
    <source>
        <dbReference type="ARBA" id="ARBA00023125"/>
    </source>
</evidence>
<evidence type="ECO:0000256" key="6">
    <source>
        <dbReference type="SAM" id="MobiDB-lite"/>
    </source>
</evidence>
<dbReference type="PANTHER" id="PTHR31506:SF4">
    <property type="entry name" value="BES1_BZR1 PLANT TRANSCRIPTION FACTOR N-TERMINAL DOMAIN-CONTAINING PROTEIN"/>
    <property type="match status" value="1"/>
</dbReference>
<dbReference type="AlphaFoldDB" id="A0AAW1XM76"/>
<comment type="caution">
    <text evidence="8">The sequence shown here is derived from an EMBL/GenBank/DDBJ whole genome shotgun (WGS) entry which is preliminary data.</text>
</comment>
<feature type="compositionally biased region" description="Basic and acidic residues" evidence="6">
    <location>
        <begin position="10"/>
        <end position="20"/>
    </location>
</feature>
<dbReference type="Pfam" id="PF05687">
    <property type="entry name" value="BES1_N"/>
    <property type="match status" value="1"/>
</dbReference>
<dbReference type="InterPro" id="IPR033264">
    <property type="entry name" value="BZR"/>
</dbReference>
<dbReference type="GO" id="GO:0005634">
    <property type="term" value="C:nucleus"/>
    <property type="evidence" value="ECO:0007669"/>
    <property type="project" value="UniProtKB-SubCell"/>
</dbReference>